<keyword evidence="2" id="KW-1185">Reference proteome</keyword>
<evidence type="ECO:0000313" key="1">
    <source>
        <dbReference type="EMBL" id="KAF2883799.1"/>
    </source>
</evidence>
<comment type="caution">
    <text evidence="1">The sequence shown here is derived from an EMBL/GenBank/DDBJ whole genome shotgun (WGS) entry which is preliminary data.</text>
</comment>
<evidence type="ECO:0000313" key="2">
    <source>
        <dbReference type="Proteomes" id="UP000801492"/>
    </source>
</evidence>
<dbReference type="EMBL" id="VTPC01090290">
    <property type="protein sequence ID" value="KAF2883799.1"/>
    <property type="molecule type" value="Genomic_DNA"/>
</dbReference>
<accession>A0A8K0G2V8</accession>
<dbReference type="AlphaFoldDB" id="A0A8K0G2V8"/>
<protein>
    <submittedName>
        <fullName evidence="1">Uncharacterized protein</fullName>
    </submittedName>
</protein>
<reference evidence="1" key="1">
    <citation type="submission" date="2019-08" db="EMBL/GenBank/DDBJ databases">
        <title>The genome of the North American firefly Photinus pyralis.</title>
        <authorList>
            <consortium name="Photinus pyralis genome working group"/>
            <person name="Fallon T.R."/>
            <person name="Sander Lower S.E."/>
            <person name="Weng J.-K."/>
        </authorList>
    </citation>
    <scope>NUCLEOTIDE SEQUENCE</scope>
    <source>
        <strain evidence="1">TRF0915ILg1</strain>
        <tissue evidence="1">Whole body</tissue>
    </source>
</reference>
<organism evidence="1 2">
    <name type="scientific">Ignelater luminosus</name>
    <name type="common">Cucubano</name>
    <name type="synonym">Pyrophorus luminosus</name>
    <dbReference type="NCBI Taxonomy" id="2038154"/>
    <lineage>
        <taxon>Eukaryota</taxon>
        <taxon>Metazoa</taxon>
        <taxon>Ecdysozoa</taxon>
        <taxon>Arthropoda</taxon>
        <taxon>Hexapoda</taxon>
        <taxon>Insecta</taxon>
        <taxon>Pterygota</taxon>
        <taxon>Neoptera</taxon>
        <taxon>Endopterygota</taxon>
        <taxon>Coleoptera</taxon>
        <taxon>Polyphaga</taxon>
        <taxon>Elateriformia</taxon>
        <taxon>Elateroidea</taxon>
        <taxon>Elateridae</taxon>
        <taxon>Agrypninae</taxon>
        <taxon>Pyrophorini</taxon>
        <taxon>Ignelater</taxon>
    </lineage>
</organism>
<name>A0A8K0G2V8_IGNLU</name>
<proteinExistence type="predicted"/>
<gene>
    <name evidence="1" type="ORF">ILUMI_22385</name>
</gene>
<dbReference type="OrthoDB" id="6806241at2759"/>
<sequence length="74" mass="8602">MHRIQLREELTVYEMPFRVAFLLQHERSGLFLAVDYKSWAATIYGLESPVKLQPLEMFGDGIVGGNYYFKAYVP</sequence>
<dbReference type="Proteomes" id="UP000801492">
    <property type="component" value="Unassembled WGS sequence"/>
</dbReference>